<sequence>MVNANAAQGLRADKQYNLLLLNDRNQGLSEEVRAAAACAGEEVTIRNRFSEMNAPKDSSSFNKWSDLQILHMESVCTFTLSNLGMFGVDRFDAILPPGTGAIIAIGASQPTLVEAVKKMKMVEEEKMRMVKKARLAVEACDQELKDKAKEVEALKMDRQRKKQHIDELDSIVRLKQAEAVMFDLKASEARRELERIQRIILAKSEKSEEDYVYIGWVQSFGYVYLSGHESLLDAGYDYSKTVATCIISPKLYGLLQFFQSFG</sequence>
<reference evidence="4" key="2">
    <citation type="submission" date="2023-05" db="EMBL/GenBank/DDBJ databases">
        <authorList>
            <person name="Schelkunov M.I."/>
        </authorList>
    </citation>
    <scope>NUCLEOTIDE SEQUENCE</scope>
    <source>
        <strain evidence="4">Hsosn_3</strain>
        <tissue evidence="4">Leaf</tissue>
    </source>
</reference>
<organism evidence="4 5">
    <name type="scientific">Heracleum sosnowskyi</name>
    <dbReference type="NCBI Taxonomy" id="360622"/>
    <lineage>
        <taxon>Eukaryota</taxon>
        <taxon>Viridiplantae</taxon>
        <taxon>Streptophyta</taxon>
        <taxon>Embryophyta</taxon>
        <taxon>Tracheophyta</taxon>
        <taxon>Spermatophyta</taxon>
        <taxon>Magnoliopsida</taxon>
        <taxon>eudicotyledons</taxon>
        <taxon>Gunneridae</taxon>
        <taxon>Pentapetalae</taxon>
        <taxon>asterids</taxon>
        <taxon>campanulids</taxon>
        <taxon>Apiales</taxon>
        <taxon>Apiaceae</taxon>
        <taxon>Apioideae</taxon>
        <taxon>apioid superclade</taxon>
        <taxon>Tordylieae</taxon>
        <taxon>Tordyliinae</taxon>
        <taxon>Heracleum</taxon>
    </lineage>
</organism>
<dbReference type="GO" id="GO:0010492">
    <property type="term" value="P:maintenance of shoot apical meristem identity"/>
    <property type="evidence" value="ECO:0007669"/>
    <property type="project" value="TreeGrafter"/>
</dbReference>
<dbReference type="GO" id="GO:0016746">
    <property type="term" value="F:acyltransferase activity"/>
    <property type="evidence" value="ECO:0007669"/>
    <property type="project" value="InterPro"/>
</dbReference>
<comment type="caution">
    <text evidence="4">The sequence shown here is derived from an EMBL/GenBank/DDBJ whole genome shotgun (WGS) entry which is preliminary data.</text>
</comment>
<evidence type="ECO:0000313" key="4">
    <source>
        <dbReference type="EMBL" id="KAK1371023.1"/>
    </source>
</evidence>
<gene>
    <name evidence="4" type="ORF">POM88_037115</name>
</gene>
<dbReference type="Gene3D" id="3.30.559.10">
    <property type="entry name" value="Chloramphenicol acetyltransferase-like domain"/>
    <property type="match status" value="1"/>
</dbReference>
<dbReference type="EMBL" id="JAUIZM010000008">
    <property type="protein sequence ID" value="KAK1371023.1"/>
    <property type="molecule type" value="Genomic_DNA"/>
</dbReference>
<name>A0AAD8HRB0_9APIA</name>
<keyword evidence="1" id="KW-0175">Coiled coil</keyword>
<proteinExistence type="predicted"/>
<dbReference type="Pfam" id="PF16312">
    <property type="entry name" value="Oberon_cc"/>
    <property type="match status" value="1"/>
</dbReference>
<evidence type="ECO:0000313" key="5">
    <source>
        <dbReference type="Proteomes" id="UP001237642"/>
    </source>
</evidence>
<dbReference type="PANTHER" id="PTHR21736">
    <property type="entry name" value="VERNALIZATION-INSENSITIVE PROTEIN 3"/>
    <property type="match status" value="1"/>
</dbReference>
<dbReference type="Proteomes" id="UP001237642">
    <property type="component" value="Unassembled WGS sequence"/>
</dbReference>
<dbReference type="Pfam" id="PF00198">
    <property type="entry name" value="2-oxoacid_dh"/>
    <property type="match status" value="1"/>
</dbReference>
<dbReference type="InterPro" id="IPR004082">
    <property type="entry name" value="OBERON"/>
</dbReference>
<dbReference type="PANTHER" id="PTHR21736:SF37">
    <property type="entry name" value="PROTEIN OBERON 2"/>
    <property type="match status" value="1"/>
</dbReference>
<feature type="domain" description="2-oxoacid dehydrogenase acyltransferase catalytic" evidence="2">
    <location>
        <begin position="77"/>
        <end position="127"/>
    </location>
</feature>
<dbReference type="SUPFAM" id="SSF52777">
    <property type="entry name" value="CoA-dependent acyltransferases"/>
    <property type="match status" value="1"/>
</dbReference>
<dbReference type="GO" id="GO:0010078">
    <property type="term" value="P:maintenance of root meristem identity"/>
    <property type="evidence" value="ECO:0007669"/>
    <property type="project" value="TreeGrafter"/>
</dbReference>
<keyword evidence="5" id="KW-1185">Reference proteome</keyword>
<dbReference type="GO" id="GO:0010071">
    <property type="term" value="P:root meristem specification"/>
    <property type="evidence" value="ECO:0007669"/>
    <property type="project" value="TreeGrafter"/>
</dbReference>
<dbReference type="GO" id="GO:0005634">
    <property type="term" value="C:nucleus"/>
    <property type="evidence" value="ECO:0007669"/>
    <property type="project" value="TreeGrafter"/>
</dbReference>
<accession>A0AAD8HRB0</accession>
<feature type="coiled-coil region" evidence="1">
    <location>
        <begin position="130"/>
        <end position="157"/>
    </location>
</feature>
<reference evidence="4" key="1">
    <citation type="submission" date="2023-02" db="EMBL/GenBank/DDBJ databases">
        <title>Genome of toxic invasive species Heracleum sosnowskyi carries increased number of genes despite the absence of recent whole-genome duplications.</title>
        <authorList>
            <person name="Schelkunov M."/>
            <person name="Shtratnikova V."/>
            <person name="Makarenko M."/>
            <person name="Klepikova A."/>
            <person name="Omelchenko D."/>
            <person name="Novikova G."/>
            <person name="Obukhova E."/>
            <person name="Bogdanov V."/>
            <person name="Penin A."/>
            <person name="Logacheva M."/>
        </authorList>
    </citation>
    <scope>NUCLEOTIDE SEQUENCE</scope>
    <source>
        <strain evidence="4">Hsosn_3</strain>
        <tissue evidence="4">Leaf</tissue>
    </source>
</reference>
<dbReference type="InterPro" id="IPR032535">
    <property type="entry name" value="Oberon_CC"/>
</dbReference>
<feature type="domain" description="Oberon coiled-coil region" evidence="3">
    <location>
        <begin position="131"/>
        <end position="212"/>
    </location>
</feature>
<evidence type="ECO:0000259" key="3">
    <source>
        <dbReference type="Pfam" id="PF16312"/>
    </source>
</evidence>
<evidence type="ECO:0000259" key="2">
    <source>
        <dbReference type="Pfam" id="PF00198"/>
    </source>
</evidence>
<protein>
    <submittedName>
        <fullName evidence="4">Uncharacterized protein</fullName>
    </submittedName>
</protein>
<dbReference type="GO" id="GO:0010468">
    <property type="term" value="P:regulation of gene expression"/>
    <property type="evidence" value="ECO:0007669"/>
    <property type="project" value="TreeGrafter"/>
</dbReference>
<dbReference type="AlphaFoldDB" id="A0AAD8HRB0"/>
<evidence type="ECO:0000256" key="1">
    <source>
        <dbReference type="SAM" id="Coils"/>
    </source>
</evidence>
<dbReference type="InterPro" id="IPR023213">
    <property type="entry name" value="CAT-like_dom_sf"/>
</dbReference>
<dbReference type="InterPro" id="IPR001078">
    <property type="entry name" value="2-oxoacid_DH_actylTfrase"/>
</dbReference>